<dbReference type="PANTHER" id="PTHR47506">
    <property type="entry name" value="TRANSCRIPTIONAL REGULATORY PROTEIN"/>
    <property type="match status" value="1"/>
</dbReference>
<dbReference type="InterPro" id="IPR001647">
    <property type="entry name" value="HTH_TetR"/>
</dbReference>
<protein>
    <submittedName>
        <fullName evidence="6">TetR/AcrR family transcriptional regulator</fullName>
    </submittedName>
</protein>
<evidence type="ECO:0000313" key="7">
    <source>
        <dbReference type="Proteomes" id="UP001449225"/>
    </source>
</evidence>
<reference evidence="6 7" key="1">
    <citation type="submission" date="2024-03" db="EMBL/GenBank/DDBJ databases">
        <title>Community enrichment and isolation of bacterial strains for fucoidan degradation.</title>
        <authorList>
            <person name="Sichert A."/>
        </authorList>
    </citation>
    <scope>NUCLEOTIDE SEQUENCE [LARGE SCALE GENOMIC DNA]</scope>
    <source>
        <strain evidence="6 7">AS76</strain>
    </source>
</reference>
<keyword evidence="3" id="KW-0804">Transcription</keyword>
<sequence length="198" mass="22588">MARPAEFDRTDVLEKAMNVFWRTGYNASSITDLVKATQLKPGSLYGAFHSKRGLFVEALDTYCVRSLERIETVLGKPGSPIQNIESFFIIFCNELKKDQIGKGCFMINTMLELATENDEIRERVGMYLDKVEQHFCDTLIKAQQQGEIDPQKDAQDLATYLMTNIWGLRVLSSKRPDQRKYEAVIKNLLFALHSPVSN</sequence>
<dbReference type="InterPro" id="IPR009057">
    <property type="entry name" value="Homeodomain-like_sf"/>
</dbReference>
<dbReference type="Pfam" id="PF16925">
    <property type="entry name" value="TetR_C_13"/>
    <property type="match status" value="1"/>
</dbReference>
<gene>
    <name evidence="6" type="ORF">WNY58_08505</name>
</gene>
<name>A0ABU9TRR8_9GAMM</name>
<dbReference type="Gene3D" id="1.10.10.60">
    <property type="entry name" value="Homeodomain-like"/>
    <property type="match status" value="1"/>
</dbReference>
<dbReference type="PANTHER" id="PTHR47506:SF10">
    <property type="entry name" value="TRANSCRIPTIONAL REGULATORY PROTEIN"/>
    <property type="match status" value="1"/>
</dbReference>
<evidence type="ECO:0000256" key="2">
    <source>
        <dbReference type="ARBA" id="ARBA00023125"/>
    </source>
</evidence>
<evidence type="ECO:0000256" key="4">
    <source>
        <dbReference type="PROSITE-ProRule" id="PRU00335"/>
    </source>
</evidence>
<evidence type="ECO:0000256" key="1">
    <source>
        <dbReference type="ARBA" id="ARBA00023015"/>
    </source>
</evidence>
<evidence type="ECO:0000256" key="3">
    <source>
        <dbReference type="ARBA" id="ARBA00023163"/>
    </source>
</evidence>
<evidence type="ECO:0000313" key="6">
    <source>
        <dbReference type="EMBL" id="MEM5536429.1"/>
    </source>
</evidence>
<accession>A0ABU9TRR8</accession>
<dbReference type="InterPro" id="IPR011075">
    <property type="entry name" value="TetR_C"/>
</dbReference>
<dbReference type="RefSeq" id="WP_342854290.1">
    <property type="nucleotide sequence ID" value="NZ_JBBMRA010000006.1"/>
</dbReference>
<proteinExistence type="predicted"/>
<feature type="DNA-binding region" description="H-T-H motif" evidence="4">
    <location>
        <begin position="29"/>
        <end position="48"/>
    </location>
</feature>
<keyword evidence="7" id="KW-1185">Reference proteome</keyword>
<dbReference type="EMBL" id="JBBMRA010000006">
    <property type="protein sequence ID" value="MEM5536429.1"/>
    <property type="molecule type" value="Genomic_DNA"/>
</dbReference>
<dbReference type="InterPro" id="IPR036271">
    <property type="entry name" value="Tet_transcr_reg_TetR-rel_C_sf"/>
</dbReference>
<comment type="caution">
    <text evidence="6">The sequence shown here is derived from an EMBL/GenBank/DDBJ whole genome shotgun (WGS) entry which is preliminary data.</text>
</comment>
<dbReference type="Gene3D" id="1.10.357.10">
    <property type="entry name" value="Tetracycline Repressor, domain 2"/>
    <property type="match status" value="1"/>
</dbReference>
<feature type="domain" description="HTH tetR-type" evidence="5">
    <location>
        <begin position="6"/>
        <end position="66"/>
    </location>
</feature>
<dbReference type="SUPFAM" id="SSF48498">
    <property type="entry name" value="Tetracyclin repressor-like, C-terminal domain"/>
    <property type="match status" value="1"/>
</dbReference>
<evidence type="ECO:0000259" key="5">
    <source>
        <dbReference type="PROSITE" id="PS50977"/>
    </source>
</evidence>
<dbReference type="Proteomes" id="UP001449225">
    <property type="component" value="Unassembled WGS sequence"/>
</dbReference>
<keyword evidence="1" id="KW-0805">Transcription regulation</keyword>
<keyword evidence="2 4" id="KW-0238">DNA-binding</keyword>
<dbReference type="SUPFAM" id="SSF46689">
    <property type="entry name" value="Homeodomain-like"/>
    <property type="match status" value="1"/>
</dbReference>
<dbReference type="PROSITE" id="PS50977">
    <property type="entry name" value="HTH_TETR_2"/>
    <property type="match status" value="1"/>
</dbReference>
<organism evidence="6 7">
    <name type="scientific">Neptuniibacter pectenicola</name>
    <dbReference type="NCBI Taxonomy" id="1806669"/>
    <lineage>
        <taxon>Bacteria</taxon>
        <taxon>Pseudomonadati</taxon>
        <taxon>Pseudomonadota</taxon>
        <taxon>Gammaproteobacteria</taxon>
        <taxon>Oceanospirillales</taxon>
        <taxon>Oceanospirillaceae</taxon>
        <taxon>Neptuniibacter</taxon>
    </lineage>
</organism>
<dbReference type="Pfam" id="PF00440">
    <property type="entry name" value="TetR_N"/>
    <property type="match status" value="1"/>
</dbReference>